<dbReference type="Gene3D" id="3.40.50.1820">
    <property type="entry name" value="alpha/beta hydrolase"/>
    <property type="match status" value="1"/>
</dbReference>
<dbReference type="Pfam" id="PF20434">
    <property type="entry name" value="BD-FAE"/>
    <property type="match status" value="1"/>
</dbReference>
<evidence type="ECO:0000259" key="4">
    <source>
        <dbReference type="Pfam" id="PF20434"/>
    </source>
</evidence>
<evidence type="ECO:0000256" key="2">
    <source>
        <dbReference type="SAM" id="MobiDB-lite"/>
    </source>
</evidence>
<proteinExistence type="predicted"/>
<keyword evidence="3" id="KW-0732">Signal</keyword>
<feature type="signal peptide" evidence="3">
    <location>
        <begin position="1"/>
        <end position="21"/>
    </location>
</feature>
<dbReference type="GeneID" id="25909828"/>
<sequence>MSRPLSSLGCLILSVFCVAKSAHVLDFQPDPSNLQLGAQINHINTRMTSPCVSTPVLLTTDDYNALPYLKGDETYAYAEGGEQTGQYGELYLPKDMAEMGDGTLPVVLLIHGGCWLQTFDKHGVSSLAAAIASEVGYMVYAITYRRLPEIAAKPCCSGCASTGDCEGDASESHDSPKDAEDHTDTTSRDDWNSDTFADVASATAELQTIKAKHPQMNLDCVIGVGHSAGGHLALWAASRHAQRQTTPSSTDKQGEEKLEKGSAGDEIETRDSVFSAVDETLSVPFKAVVSLAGIADLRDGASKEVCGNSIVRLMGGASGTSDAVDERYNWASPIENLPAGVQQVLIHGAVDQFVPSTLNDEYFAKATQTVVTPPFTVASVQRRWLVSDGVPSAPHTTVTSDCLVLPCILLAFESVVCDDITQHFVHGAGHFEVILPEGESWALLKYVLKSLYSNYG</sequence>
<dbReference type="InterPro" id="IPR049492">
    <property type="entry name" value="BD-FAE-like_dom"/>
</dbReference>
<protein>
    <recommendedName>
        <fullName evidence="4">BD-FAE-like domain-containing protein</fullName>
    </recommendedName>
</protein>
<evidence type="ECO:0000256" key="1">
    <source>
        <dbReference type="ARBA" id="ARBA00022801"/>
    </source>
</evidence>
<feature type="compositionally biased region" description="Basic and acidic residues" evidence="2">
    <location>
        <begin position="170"/>
        <end position="191"/>
    </location>
</feature>
<feature type="compositionally biased region" description="Basic and acidic residues" evidence="2">
    <location>
        <begin position="252"/>
        <end position="270"/>
    </location>
</feature>
<reference evidence="5 6" key="1">
    <citation type="submission" date="2011-02" db="EMBL/GenBank/DDBJ databases">
        <title>The Genome Sequence of Sphaeroforma arctica JP610.</title>
        <authorList>
            <consortium name="The Broad Institute Genome Sequencing Platform"/>
            <person name="Russ C."/>
            <person name="Cuomo C."/>
            <person name="Young S.K."/>
            <person name="Zeng Q."/>
            <person name="Gargeya S."/>
            <person name="Alvarado L."/>
            <person name="Berlin A."/>
            <person name="Chapman S.B."/>
            <person name="Chen Z."/>
            <person name="Freedman E."/>
            <person name="Gellesch M."/>
            <person name="Goldberg J."/>
            <person name="Griggs A."/>
            <person name="Gujja S."/>
            <person name="Heilman E."/>
            <person name="Heiman D."/>
            <person name="Howarth C."/>
            <person name="Mehta T."/>
            <person name="Neiman D."/>
            <person name="Pearson M."/>
            <person name="Roberts A."/>
            <person name="Saif S."/>
            <person name="Shea T."/>
            <person name="Shenoy N."/>
            <person name="Sisk P."/>
            <person name="Stolte C."/>
            <person name="Sykes S."/>
            <person name="White J."/>
            <person name="Yandava C."/>
            <person name="Burger G."/>
            <person name="Gray M.W."/>
            <person name="Holland P.W.H."/>
            <person name="King N."/>
            <person name="Lang F.B.F."/>
            <person name="Roger A.J."/>
            <person name="Ruiz-Trillo I."/>
            <person name="Haas B."/>
            <person name="Nusbaum C."/>
            <person name="Birren B."/>
        </authorList>
    </citation>
    <scope>NUCLEOTIDE SEQUENCE [LARGE SCALE GENOMIC DNA]</scope>
    <source>
        <strain evidence="5 6">JP610</strain>
    </source>
</reference>
<dbReference type="InterPro" id="IPR050300">
    <property type="entry name" value="GDXG_lipolytic_enzyme"/>
</dbReference>
<dbReference type="PANTHER" id="PTHR48081:SF33">
    <property type="entry name" value="KYNURENINE FORMAMIDASE"/>
    <property type="match status" value="1"/>
</dbReference>
<dbReference type="Proteomes" id="UP000054560">
    <property type="component" value="Unassembled WGS sequence"/>
</dbReference>
<evidence type="ECO:0000256" key="3">
    <source>
        <dbReference type="SAM" id="SignalP"/>
    </source>
</evidence>
<dbReference type="AlphaFoldDB" id="A0A0L0FND9"/>
<dbReference type="GO" id="GO:0016787">
    <property type="term" value="F:hydrolase activity"/>
    <property type="evidence" value="ECO:0007669"/>
    <property type="project" value="UniProtKB-KW"/>
</dbReference>
<feature type="domain" description="BD-FAE-like" evidence="4">
    <location>
        <begin position="210"/>
        <end position="357"/>
    </location>
</feature>
<dbReference type="EMBL" id="KQ242531">
    <property type="protein sequence ID" value="KNC78239.1"/>
    <property type="molecule type" value="Genomic_DNA"/>
</dbReference>
<evidence type="ECO:0000313" key="5">
    <source>
        <dbReference type="EMBL" id="KNC78239.1"/>
    </source>
</evidence>
<feature type="chain" id="PRO_5005538860" description="BD-FAE-like domain-containing protein" evidence="3">
    <location>
        <begin position="22"/>
        <end position="456"/>
    </location>
</feature>
<dbReference type="PANTHER" id="PTHR48081">
    <property type="entry name" value="AB HYDROLASE SUPERFAMILY PROTEIN C4A8.06C"/>
    <property type="match status" value="1"/>
</dbReference>
<dbReference type="SUPFAM" id="SSF53474">
    <property type="entry name" value="alpha/beta-Hydrolases"/>
    <property type="match status" value="1"/>
</dbReference>
<dbReference type="RefSeq" id="XP_014152141.1">
    <property type="nucleotide sequence ID" value="XM_014296666.1"/>
</dbReference>
<accession>A0A0L0FND9</accession>
<feature type="region of interest" description="Disordered" evidence="2">
    <location>
        <begin position="166"/>
        <end position="193"/>
    </location>
</feature>
<dbReference type="OrthoDB" id="429813at2759"/>
<evidence type="ECO:0000313" key="6">
    <source>
        <dbReference type="Proteomes" id="UP000054560"/>
    </source>
</evidence>
<keyword evidence="1" id="KW-0378">Hydrolase</keyword>
<gene>
    <name evidence="5" type="ORF">SARC_09324</name>
</gene>
<keyword evidence="6" id="KW-1185">Reference proteome</keyword>
<feature type="region of interest" description="Disordered" evidence="2">
    <location>
        <begin position="237"/>
        <end position="270"/>
    </location>
</feature>
<name>A0A0L0FND9_9EUKA</name>
<dbReference type="eggNOG" id="ENOG502SEEF">
    <property type="taxonomic scope" value="Eukaryota"/>
</dbReference>
<dbReference type="InterPro" id="IPR029058">
    <property type="entry name" value="AB_hydrolase_fold"/>
</dbReference>
<organism evidence="5 6">
    <name type="scientific">Sphaeroforma arctica JP610</name>
    <dbReference type="NCBI Taxonomy" id="667725"/>
    <lineage>
        <taxon>Eukaryota</taxon>
        <taxon>Ichthyosporea</taxon>
        <taxon>Ichthyophonida</taxon>
        <taxon>Sphaeroforma</taxon>
    </lineage>
</organism>